<dbReference type="EC" id="3.2.1.22" evidence="2"/>
<comment type="caution">
    <text evidence="5">The sequence shown here is derived from an EMBL/GenBank/DDBJ whole genome shotgun (WGS) entry which is preliminary data.</text>
</comment>
<feature type="domain" description="Glycoside-hydrolase family GH114 TIM-barrel" evidence="4">
    <location>
        <begin position="33"/>
        <end position="258"/>
    </location>
</feature>
<dbReference type="Gene3D" id="3.20.20.70">
    <property type="entry name" value="Aldolase class I"/>
    <property type="match status" value="1"/>
</dbReference>
<evidence type="ECO:0000256" key="2">
    <source>
        <dbReference type="ARBA" id="ARBA00012755"/>
    </source>
</evidence>
<feature type="signal peptide" evidence="3">
    <location>
        <begin position="1"/>
        <end position="23"/>
    </location>
</feature>
<feature type="chain" id="PRO_5011008686" description="alpha-galactosidase" evidence="3">
    <location>
        <begin position="24"/>
        <end position="303"/>
    </location>
</feature>
<dbReference type="InterPro" id="IPR017853">
    <property type="entry name" value="GH"/>
</dbReference>
<dbReference type="PANTHER" id="PTHR35273">
    <property type="entry name" value="ALPHA-1,4 POLYGALACTOSAMINIDASE, PUTATIVE (AFU_ORTHOLOGUE AFUA_3G07890)-RELATED"/>
    <property type="match status" value="1"/>
</dbReference>
<dbReference type="PANTHER" id="PTHR35273:SF2">
    <property type="entry name" value="ALPHA-GALACTOSIDASE"/>
    <property type="match status" value="1"/>
</dbReference>
<dbReference type="EMBL" id="MCOG01000176">
    <property type="protein sequence ID" value="ORY30081.1"/>
    <property type="molecule type" value="Genomic_DNA"/>
</dbReference>
<dbReference type="AlphaFoldDB" id="A0A1Y2B5G2"/>
<dbReference type="Pfam" id="PF03537">
    <property type="entry name" value="Glyco_hydro_114"/>
    <property type="match status" value="1"/>
</dbReference>
<evidence type="ECO:0000259" key="4">
    <source>
        <dbReference type="Pfam" id="PF03537"/>
    </source>
</evidence>
<protein>
    <recommendedName>
        <fullName evidence="2">alpha-galactosidase</fullName>
        <ecNumber evidence="2">3.2.1.22</ecNumber>
    </recommendedName>
</protein>
<name>A0A1Y2B5G2_9FUNG</name>
<keyword evidence="3" id="KW-0732">Signal</keyword>
<comment type="catalytic activity">
    <reaction evidence="1">
        <text>Hydrolysis of terminal, non-reducing alpha-D-galactose residues in alpha-D-galactosides, including galactose oligosaccharides, galactomannans and galactolipids.</text>
        <dbReference type="EC" id="3.2.1.22"/>
    </reaction>
</comment>
<organism evidence="5 6">
    <name type="scientific">Neocallimastix californiae</name>
    <dbReference type="NCBI Taxonomy" id="1754190"/>
    <lineage>
        <taxon>Eukaryota</taxon>
        <taxon>Fungi</taxon>
        <taxon>Fungi incertae sedis</taxon>
        <taxon>Chytridiomycota</taxon>
        <taxon>Chytridiomycota incertae sedis</taxon>
        <taxon>Neocallimastigomycetes</taxon>
        <taxon>Neocallimastigales</taxon>
        <taxon>Neocallimastigaceae</taxon>
        <taxon>Neocallimastix</taxon>
    </lineage>
</organism>
<dbReference type="GO" id="GO:0004557">
    <property type="term" value="F:alpha-galactosidase activity"/>
    <property type="evidence" value="ECO:0007669"/>
    <property type="project" value="UniProtKB-EC"/>
</dbReference>
<evidence type="ECO:0000256" key="3">
    <source>
        <dbReference type="SAM" id="SignalP"/>
    </source>
</evidence>
<dbReference type="InterPro" id="IPR013785">
    <property type="entry name" value="Aldolase_TIM"/>
</dbReference>
<proteinExistence type="predicted"/>
<sequence length="303" mass="34729">MFNLIFVVLPLITSLIHLPSVNAGIWKPKAGTTWNWSLGQNPNKLPLVAGEYDVIDIDLYDVTKETIKEMHDLGLKVICYFSAGTYEPFRKENKGMLDVKGLVRTKMKDWDEYWLDVRVEGIKPFMISALDVAKEKGCDGAEFDNVDGYSNVKWDDKFTAQDQIKYNSWLAEKAHERGIAAGLKNSVGLLKDLVDKFDFAINEQCSDYNECKAYTIFLDQNKPVFTALYGLETSKTFMSKVCSAVGTLDLSVIIKDPSQDLKYPYTRFNYDTFCGRKRKYRNTTTKTKKIRTVNSKSPRNWDY</sequence>
<evidence type="ECO:0000313" key="6">
    <source>
        <dbReference type="Proteomes" id="UP000193920"/>
    </source>
</evidence>
<evidence type="ECO:0000256" key="1">
    <source>
        <dbReference type="ARBA" id="ARBA00001255"/>
    </source>
</evidence>
<dbReference type="SUPFAM" id="SSF51445">
    <property type="entry name" value="(Trans)glycosidases"/>
    <property type="match status" value="1"/>
</dbReference>
<accession>A0A1Y2B5G2</accession>
<reference evidence="5 6" key="1">
    <citation type="submission" date="2016-08" db="EMBL/GenBank/DDBJ databases">
        <title>A Parts List for Fungal Cellulosomes Revealed by Comparative Genomics.</title>
        <authorList>
            <consortium name="DOE Joint Genome Institute"/>
            <person name="Haitjema C.H."/>
            <person name="Gilmore S.P."/>
            <person name="Henske J.K."/>
            <person name="Solomon K.V."/>
            <person name="De Groot R."/>
            <person name="Kuo A."/>
            <person name="Mondo S.J."/>
            <person name="Salamov A.A."/>
            <person name="Labutti K."/>
            <person name="Zhao Z."/>
            <person name="Chiniquy J."/>
            <person name="Barry K."/>
            <person name="Brewer H.M."/>
            <person name="Purvine S.O."/>
            <person name="Wright A.T."/>
            <person name="Boxma B."/>
            <person name="Van Alen T."/>
            <person name="Hackstein J.H."/>
            <person name="Baker S.E."/>
            <person name="Grigoriev I.V."/>
            <person name="O'Malley M.A."/>
        </authorList>
    </citation>
    <scope>NUCLEOTIDE SEQUENCE [LARGE SCALE GENOMIC DNA]</scope>
    <source>
        <strain evidence="5 6">G1</strain>
    </source>
</reference>
<keyword evidence="6" id="KW-1185">Reference proteome</keyword>
<dbReference type="Proteomes" id="UP000193920">
    <property type="component" value="Unassembled WGS sequence"/>
</dbReference>
<dbReference type="InterPro" id="IPR004352">
    <property type="entry name" value="GH114_TIM-barrel"/>
</dbReference>
<dbReference type="OrthoDB" id="2108802at2759"/>
<gene>
    <name evidence="5" type="ORF">LY90DRAFT_512757</name>
</gene>
<evidence type="ECO:0000313" key="5">
    <source>
        <dbReference type="EMBL" id="ORY30081.1"/>
    </source>
</evidence>
<dbReference type="STRING" id="1754190.A0A1Y2B5G2"/>